<feature type="region of interest" description="Disordered" evidence="3">
    <location>
        <begin position="21"/>
        <end position="68"/>
    </location>
</feature>
<name>A0A1Q3DUL8_LENED</name>
<feature type="domain" description="Fork-head" evidence="4">
    <location>
        <begin position="239"/>
        <end position="331"/>
    </location>
</feature>
<feature type="compositionally biased region" description="Polar residues" evidence="3">
    <location>
        <begin position="88"/>
        <end position="104"/>
    </location>
</feature>
<dbReference type="CDD" id="cd00059">
    <property type="entry name" value="FH_FOX"/>
    <property type="match status" value="1"/>
</dbReference>
<dbReference type="PANTHER" id="PTHR11829:SF343">
    <property type="entry name" value="FORK-HEAD DOMAIN-CONTAINING PROTEIN"/>
    <property type="match status" value="1"/>
</dbReference>
<evidence type="ECO:0000259" key="4">
    <source>
        <dbReference type="PROSITE" id="PS50039"/>
    </source>
</evidence>
<dbReference type="STRING" id="5353.A0A1Q3DUL8"/>
<dbReference type="AlphaFoldDB" id="A0A1Q3DUL8"/>
<reference evidence="5 6" key="1">
    <citation type="submission" date="2016-08" db="EMBL/GenBank/DDBJ databases">
        <authorList>
            <consortium name="Lentinula edodes genome sequencing consortium"/>
            <person name="Sakamoto Y."/>
            <person name="Nakade K."/>
            <person name="Sato S."/>
            <person name="Yoshida Y."/>
            <person name="Miyazaki K."/>
            <person name="Natsume S."/>
            <person name="Konno N."/>
        </authorList>
    </citation>
    <scope>NUCLEOTIDE SEQUENCE [LARGE SCALE GENOMIC DNA]</scope>
    <source>
        <strain evidence="5 6">NBRC 111202</strain>
    </source>
</reference>
<dbReference type="PANTHER" id="PTHR11829">
    <property type="entry name" value="FORKHEAD BOX PROTEIN"/>
    <property type="match status" value="1"/>
</dbReference>
<comment type="caution">
    <text evidence="5">The sequence shown here is derived from an EMBL/GenBank/DDBJ whole genome shotgun (WGS) entry which is preliminary data.</text>
</comment>
<feature type="region of interest" description="Disordered" evidence="3">
    <location>
        <begin position="302"/>
        <end position="391"/>
    </location>
</feature>
<feature type="compositionally biased region" description="Polar residues" evidence="3">
    <location>
        <begin position="55"/>
        <end position="68"/>
    </location>
</feature>
<feature type="region of interest" description="Disordered" evidence="3">
    <location>
        <begin position="177"/>
        <end position="216"/>
    </location>
</feature>
<dbReference type="Proteomes" id="UP000188533">
    <property type="component" value="Unassembled WGS sequence"/>
</dbReference>
<dbReference type="InterPro" id="IPR001766">
    <property type="entry name" value="Fork_head_dom"/>
</dbReference>
<gene>
    <name evidence="5" type="ORF">LENED_000052</name>
</gene>
<keyword evidence="1 2" id="KW-0238">DNA-binding</keyword>
<sequence length="406" mass="45473">MSAFNAGDDSSYGLDLLSLKTEDGDGYLPHFRLYSRPGEEEDVKTGGGSDDTYNRYESPTTGYTSTRAHGHSQQLFTNFPRGSSNVFGSTDEQLSMPQTSSPTSYGPEMGYPSQYYSASQYGDTATNSNYLPQVNVGQSQHWTQSMPLQSIQDTNYESSPSQARIYYRDQYQYRSDTAGTYHSSSSSSGHNSYESLPDASSVETSRRQETIENVRRRYNIPDGIPVNLNAIPDPPLGQKPSEKHAKLVHLAIAGSPNLRLSLREIYHAIEERFPYYKNLADKKWQGSIRHMLSLKAEFISTPRPITEPGQGQYWSLNMNMTGDKRVRKRRSRPRHRAESTDSQNEDEAEPDPASPSAESQDSMSSRGGARSSPNITSTTFRHQNPLARAPPAFERRFVGVILKAIY</sequence>
<accession>A0A1Q3DUL8</accession>
<keyword evidence="6" id="KW-1185">Reference proteome</keyword>
<dbReference type="PRINTS" id="PR00053">
    <property type="entry name" value="FORKHEAD"/>
</dbReference>
<evidence type="ECO:0000256" key="3">
    <source>
        <dbReference type="SAM" id="MobiDB-lite"/>
    </source>
</evidence>
<dbReference type="GO" id="GO:0000981">
    <property type="term" value="F:DNA-binding transcription factor activity, RNA polymerase II-specific"/>
    <property type="evidence" value="ECO:0007669"/>
    <property type="project" value="TreeGrafter"/>
</dbReference>
<evidence type="ECO:0000256" key="2">
    <source>
        <dbReference type="PROSITE-ProRule" id="PRU00089"/>
    </source>
</evidence>
<feature type="compositionally biased region" description="Basic and acidic residues" evidence="3">
    <location>
        <begin position="204"/>
        <end position="215"/>
    </location>
</feature>
<proteinExistence type="predicted"/>
<dbReference type="EMBL" id="BDGU01000001">
    <property type="protein sequence ID" value="GAV98662.1"/>
    <property type="molecule type" value="Genomic_DNA"/>
</dbReference>
<protein>
    <submittedName>
        <fullName evidence="5">Winged helix DNA-binding domain-containing partial</fullName>
    </submittedName>
</protein>
<dbReference type="SMART" id="SM00339">
    <property type="entry name" value="FH"/>
    <property type="match status" value="1"/>
</dbReference>
<evidence type="ECO:0000313" key="6">
    <source>
        <dbReference type="Proteomes" id="UP000188533"/>
    </source>
</evidence>
<dbReference type="GO" id="GO:0005634">
    <property type="term" value="C:nucleus"/>
    <property type="evidence" value="ECO:0007669"/>
    <property type="project" value="UniProtKB-SubCell"/>
</dbReference>
<evidence type="ECO:0000313" key="5">
    <source>
        <dbReference type="EMBL" id="GAV98662.1"/>
    </source>
</evidence>
<dbReference type="InterPro" id="IPR050211">
    <property type="entry name" value="FOX_domain-containing"/>
</dbReference>
<dbReference type="PROSITE" id="PS50039">
    <property type="entry name" value="FORK_HEAD_3"/>
    <property type="match status" value="1"/>
</dbReference>
<comment type="subcellular location">
    <subcellularLocation>
        <location evidence="2">Nucleus</location>
    </subcellularLocation>
</comment>
<dbReference type="GO" id="GO:0000978">
    <property type="term" value="F:RNA polymerase II cis-regulatory region sequence-specific DNA binding"/>
    <property type="evidence" value="ECO:0007669"/>
    <property type="project" value="TreeGrafter"/>
</dbReference>
<dbReference type="InterPro" id="IPR036390">
    <property type="entry name" value="WH_DNA-bd_sf"/>
</dbReference>
<feature type="compositionally biased region" description="Polar residues" evidence="3">
    <location>
        <begin position="356"/>
        <end position="382"/>
    </location>
</feature>
<reference evidence="5 6" key="2">
    <citation type="submission" date="2017-02" db="EMBL/GenBank/DDBJ databases">
        <title>A genome survey and senescence transcriptome analysis in Lentinula edodes.</title>
        <authorList>
            <person name="Sakamoto Y."/>
            <person name="Nakade K."/>
            <person name="Sato S."/>
            <person name="Yoshida Y."/>
            <person name="Miyazaki K."/>
            <person name="Natsume S."/>
            <person name="Konno N."/>
        </authorList>
    </citation>
    <scope>NUCLEOTIDE SEQUENCE [LARGE SCALE GENOMIC DNA]</scope>
    <source>
        <strain evidence="5 6">NBRC 111202</strain>
    </source>
</reference>
<dbReference type="Gene3D" id="1.10.10.10">
    <property type="entry name" value="Winged helix-like DNA-binding domain superfamily/Winged helix DNA-binding domain"/>
    <property type="match status" value="1"/>
</dbReference>
<feature type="region of interest" description="Disordered" evidence="3">
    <location>
        <begin position="88"/>
        <end position="107"/>
    </location>
</feature>
<feature type="DNA-binding region" description="Fork-head" evidence="2">
    <location>
        <begin position="239"/>
        <end position="331"/>
    </location>
</feature>
<evidence type="ECO:0000256" key="1">
    <source>
        <dbReference type="ARBA" id="ARBA00023125"/>
    </source>
</evidence>
<feature type="compositionally biased region" description="Basic residues" evidence="3">
    <location>
        <begin position="325"/>
        <end position="335"/>
    </location>
</feature>
<dbReference type="InterPro" id="IPR036388">
    <property type="entry name" value="WH-like_DNA-bd_sf"/>
</dbReference>
<dbReference type="SUPFAM" id="SSF46785">
    <property type="entry name" value="Winged helix' DNA-binding domain"/>
    <property type="match status" value="1"/>
</dbReference>
<organism evidence="5 6">
    <name type="scientific">Lentinula edodes</name>
    <name type="common">Shiitake mushroom</name>
    <name type="synonym">Lentinus edodes</name>
    <dbReference type="NCBI Taxonomy" id="5353"/>
    <lineage>
        <taxon>Eukaryota</taxon>
        <taxon>Fungi</taxon>
        <taxon>Dikarya</taxon>
        <taxon>Basidiomycota</taxon>
        <taxon>Agaricomycotina</taxon>
        <taxon>Agaricomycetes</taxon>
        <taxon>Agaricomycetidae</taxon>
        <taxon>Agaricales</taxon>
        <taxon>Marasmiineae</taxon>
        <taxon>Omphalotaceae</taxon>
        <taxon>Lentinula</taxon>
    </lineage>
</organism>
<dbReference type="Pfam" id="PF00250">
    <property type="entry name" value="Forkhead"/>
    <property type="match status" value="1"/>
</dbReference>
<keyword evidence="2" id="KW-0539">Nucleus</keyword>